<dbReference type="STRING" id="4155.A0A022QHW2"/>
<dbReference type="Pfam" id="PF02298">
    <property type="entry name" value="Cu_bind_like"/>
    <property type="match status" value="1"/>
</dbReference>
<feature type="non-terminal residue" evidence="15">
    <location>
        <position position="148"/>
    </location>
</feature>
<dbReference type="FunFam" id="2.60.40.420:FF:000067">
    <property type="entry name" value="Cupredoxin superfamily protein"/>
    <property type="match status" value="1"/>
</dbReference>
<keyword evidence="5 13" id="KW-0732">Signal</keyword>
<feature type="chain" id="PRO_5001507253" description="Phytocyanin domain-containing protein" evidence="13">
    <location>
        <begin position="23"/>
        <end position="148"/>
    </location>
</feature>
<dbReference type="CDD" id="cd04216">
    <property type="entry name" value="Phytocyanin"/>
    <property type="match status" value="1"/>
</dbReference>
<evidence type="ECO:0000313" key="16">
    <source>
        <dbReference type="Proteomes" id="UP000030748"/>
    </source>
</evidence>
<name>A0A022QHW2_ERYGU</name>
<dbReference type="EMBL" id="KI631752">
    <property type="protein sequence ID" value="EYU26090.1"/>
    <property type="molecule type" value="Genomic_DNA"/>
</dbReference>
<dbReference type="Proteomes" id="UP000030748">
    <property type="component" value="Unassembled WGS sequence"/>
</dbReference>
<evidence type="ECO:0000256" key="8">
    <source>
        <dbReference type="ARBA" id="ARBA00023008"/>
    </source>
</evidence>
<keyword evidence="10" id="KW-1015">Disulfide bond</keyword>
<evidence type="ECO:0000256" key="11">
    <source>
        <dbReference type="ARBA" id="ARBA00023180"/>
    </source>
</evidence>
<protein>
    <recommendedName>
        <fullName evidence="14">Phytocyanin domain-containing protein</fullName>
    </recommendedName>
</protein>
<evidence type="ECO:0000256" key="7">
    <source>
        <dbReference type="ARBA" id="ARBA00022989"/>
    </source>
</evidence>
<evidence type="ECO:0000259" key="14">
    <source>
        <dbReference type="PROSITE" id="PS51485"/>
    </source>
</evidence>
<dbReference type="AlphaFoldDB" id="A0A022QHW2"/>
<accession>A0A022QHW2</accession>
<dbReference type="InterPro" id="IPR003245">
    <property type="entry name" value="Phytocyanin_dom"/>
</dbReference>
<evidence type="ECO:0000313" key="15">
    <source>
        <dbReference type="EMBL" id="EYU26090.1"/>
    </source>
</evidence>
<dbReference type="PANTHER" id="PTHR33021">
    <property type="entry name" value="BLUE COPPER PROTEIN"/>
    <property type="match status" value="1"/>
</dbReference>
<keyword evidence="3" id="KW-0812">Transmembrane</keyword>
<evidence type="ECO:0000256" key="1">
    <source>
        <dbReference type="ARBA" id="ARBA00004479"/>
    </source>
</evidence>
<dbReference type="InterPro" id="IPR008972">
    <property type="entry name" value="Cupredoxin"/>
</dbReference>
<dbReference type="Gene3D" id="2.60.40.420">
    <property type="entry name" value="Cupredoxins - blue copper proteins"/>
    <property type="match status" value="1"/>
</dbReference>
<keyword evidence="4" id="KW-0479">Metal-binding</keyword>
<dbReference type="GO" id="GO:0009610">
    <property type="term" value="P:response to symbiotic fungus"/>
    <property type="evidence" value="ECO:0007669"/>
    <property type="project" value="UniProtKB-ARBA"/>
</dbReference>
<dbReference type="GO" id="GO:0046872">
    <property type="term" value="F:metal ion binding"/>
    <property type="evidence" value="ECO:0007669"/>
    <property type="project" value="UniProtKB-KW"/>
</dbReference>
<feature type="domain" description="Phytocyanin" evidence="14">
    <location>
        <begin position="23"/>
        <end position="123"/>
    </location>
</feature>
<keyword evidence="9" id="KW-0472">Membrane</keyword>
<feature type="signal peptide" evidence="13">
    <location>
        <begin position="1"/>
        <end position="22"/>
    </location>
</feature>
<dbReference type="GO" id="GO:0005886">
    <property type="term" value="C:plasma membrane"/>
    <property type="evidence" value="ECO:0000318"/>
    <property type="project" value="GO_Central"/>
</dbReference>
<evidence type="ECO:0000256" key="4">
    <source>
        <dbReference type="ARBA" id="ARBA00022723"/>
    </source>
</evidence>
<organism evidence="15 16">
    <name type="scientific">Erythranthe guttata</name>
    <name type="common">Yellow monkey flower</name>
    <name type="synonym">Mimulus guttatus</name>
    <dbReference type="NCBI Taxonomy" id="4155"/>
    <lineage>
        <taxon>Eukaryota</taxon>
        <taxon>Viridiplantae</taxon>
        <taxon>Streptophyta</taxon>
        <taxon>Embryophyta</taxon>
        <taxon>Tracheophyta</taxon>
        <taxon>Spermatophyta</taxon>
        <taxon>Magnoliopsida</taxon>
        <taxon>eudicotyledons</taxon>
        <taxon>Gunneridae</taxon>
        <taxon>Pentapetalae</taxon>
        <taxon>asterids</taxon>
        <taxon>lamiids</taxon>
        <taxon>Lamiales</taxon>
        <taxon>Phrymaceae</taxon>
        <taxon>Erythranthe</taxon>
    </lineage>
</organism>
<evidence type="ECO:0000256" key="5">
    <source>
        <dbReference type="ARBA" id="ARBA00022729"/>
    </source>
</evidence>
<evidence type="ECO:0000256" key="12">
    <source>
        <dbReference type="SAM" id="MobiDB-lite"/>
    </source>
</evidence>
<evidence type="ECO:0000256" key="2">
    <source>
        <dbReference type="ARBA" id="ARBA00022448"/>
    </source>
</evidence>
<keyword evidence="6" id="KW-0249">Electron transport</keyword>
<dbReference type="PANTHER" id="PTHR33021:SF533">
    <property type="entry name" value="PHYTOCYANIN DOMAIN-CONTAINING PROTEIN"/>
    <property type="match status" value="1"/>
</dbReference>
<dbReference type="eggNOG" id="ENOG502S3NY">
    <property type="taxonomic scope" value="Eukaryota"/>
</dbReference>
<proteinExistence type="predicted"/>
<keyword evidence="2" id="KW-0813">Transport</keyword>
<sequence>MALRAFLVTVVVVVAAVSPALAIDYIVGDDAGWDLDFDYTKWTEGKDFRVGDTIAFKYKPGVHNVLKVNGPDFQRCTSTNATSVPLTSGKDVITILSPGKKWYICDIGDHCSMGMKLVISVSDMAEGPTPDPTPGTSAAARKISPLES</sequence>
<keyword evidence="7" id="KW-1133">Transmembrane helix</keyword>
<evidence type="ECO:0000256" key="10">
    <source>
        <dbReference type="ARBA" id="ARBA00023157"/>
    </source>
</evidence>
<comment type="subcellular location">
    <subcellularLocation>
        <location evidence="1">Membrane</location>
        <topology evidence="1">Single-pass type I membrane protein</topology>
    </subcellularLocation>
</comment>
<dbReference type="SUPFAM" id="SSF49503">
    <property type="entry name" value="Cupredoxins"/>
    <property type="match status" value="1"/>
</dbReference>
<gene>
    <name evidence="15" type="ORF">MIMGU_mgv1a024541mg</name>
</gene>
<feature type="region of interest" description="Disordered" evidence="12">
    <location>
        <begin position="125"/>
        <end position="148"/>
    </location>
</feature>
<evidence type="ECO:0000256" key="9">
    <source>
        <dbReference type="ARBA" id="ARBA00023136"/>
    </source>
</evidence>
<evidence type="ECO:0000256" key="3">
    <source>
        <dbReference type="ARBA" id="ARBA00022692"/>
    </source>
</evidence>
<keyword evidence="8" id="KW-0186">Copper</keyword>
<dbReference type="GO" id="GO:0009055">
    <property type="term" value="F:electron transfer activity"/>
    <property type="evidence" value="ECO:0007669"/>
    <property type="project" value="InterPro"/>
</dbReference>
<evidence type="ECO:0000256" key="13">
    <source>
        <dbReference type="SAM" id="SignalP"/>
    </source>
</evidence>
<reference evidence="15 16" key="1">
    <citation type="journal article" date="2013" name="Proc. Natl. Acad. Sci. U.S.A.">
        <title>Fine-scale variation in meiotic recombination in Mimulus inferred from population shotgun sequencing.</title>
        <authorList>
            <person name="Hellsten U."/>
            <person name="Wright K.M."/>
            <person name="Jenkins J."/>
            <person name="Shu S."/>
            <person name="Yuan Y."/>
            <person name="Wessler S.R."/>
            <person name="Schmutz J."/>
            <person name="Willis J.H."/>
            <person name="Rokhsar D.S."/>
        </authorList>
    </citation>
    <scope>NUCLEOTIDE SEQUENCE [LARGE SCALE GENOMIC DNA]</scope>
    <source>
        <strain evidence="16">cv. DUN x IM62</strain>
    </source>
</reference>
<dbReference type="InterPro" id="IPR039391">
    <property type="entry name" value="Phytocyanin-like"/>
</dbReference>
<keyword evidence="16" id="KW-1185">Reference proteome</keyword>
<evidence type="ECO:0000256" key="6">
    <source>
        <dbReference type="ARBA" id="ARBA00022982"/>
    </source>
</evidence>
<keyword evidence="11" id="KW-0325">Glycoprotein</keyword>
<dbReference type="PROSITE" id="PS51485">
    <property type="entry name" value="PHYTOCYANIN"/>
    <property type="match status" value="1"/>
</dbReference>